<dbReference type="GO" id="GO:0003676">
    <property type="term" value="F:nucleic acid binding"/>
    <property type="evidence" value="ECO:0007669"/>
    <property type="project" value="InterPro"/>
</dbReference>
<dbReference type="GO" id="GO:0004523">
    <property type="term" value="F:RNA-DNA hybrid ribonuclease activity"/>
    <property type="evidence" value="ECO:0007669"/>
    <property type="project" value="InterPro"/>
</dbReference>
<dbReference type="VEuPathDB" id="FungiDB:RhiirA1_514937"/>
<reference evidence="3 4" key="3">
    <citation type="submission" date="2017-10" db="EMBL/GenBank/DDBJ databases">
        <title>Extensive intraspecific genome diversity in a model arbuscular mycorrhizal fungus.</title>
        <authorList>
            <person name="Chen E.C.H."/>
            <person name="Morin E."/>
            <person name="Baudet D."/>
            <person name="Noel J."/>
            <person name="Ndikumana S."/>
            <person name="Charron P."/>
            <person name="St-Onge C."/>
            <person name="Giorgi J."/>
            <person name="Grigoriev I.V."/>
            <person name="Roux C."/>
            <person name="Martin F.M."/>
            <person name="Corradi N."/>
        </authorList>
    </citation>
    <scope>NUCLEOTIDE SEQUENCE [LARGE SCALE GENOMIC DNA]</scope>
    <source>
        <strain evidence="3 4">A1</strain>
    </source>
</reference>
<dbReference type="PROSITE" id="PS50879">
    <property type="entry name" value="RNASE_H_1"/>
    <property type="match status" value="1"/>
</dbReference>
<dbReference type="InterPro" id="IPR012337">
    <property type="entry name" value="RNaseH-like_sf"/>
</dbReference>
<dbReference type="EMBL" id="LLXH01000557">
    <property type="protein sequence ID" value="PKC65272.1"/>
    <property type="molecule type" value="Genomic_DNA"/>
</dbReference>
<organism evidence="3 4">
    <name type="scientific">Rhizophagus irregularis</name>
    <dbReference type="NCBI Taxonomy" id="588596"/>
    <lineage>
        <taxon>Eukaryota</taxon>
        <taxon>Fungi</taxon>
        <taxon>Fungi incertae sedis</taxon>
        <taxon>Mucoromycota</taxon>
        <taxon>Glomeromycotina</taxon>
        <taxon>Glomeromycetes</taxon>
        <taxon>Glomerales</taxon>
        <taxon>Glomeraceae</taxon>
        <taxon>Rhizophagus</taxon>
    </lineage>
</organism>
<evidence type="ECO:0000313" key="2">
    <source>
        <dbReference type="EMBL" id="PKC12152.1"/>
    </source>
</evidence>
<dbReference type="InterPro" id="IPR036397">
    <property type="entry name" value="RNaseH_sf"/>
</dbReference>
<dbReference type="AlphaFoldDB" id="A0A2N0RPN4"/>
<feature type="domain" description="RNase H type-1" evidence="1">
    <location>
        <begin position="1"/>
        <end position="120"/>
    </location>
</feature>
<name>A0A2N0RPN4_9GLOM</name>
<evidence type="ECO:0000313" key="5">
    <source>
        <dbReference type="Proteomes" id="UP000232722"/>
    </source>
</evidence>
<reference evidence="2 5" key="2">
    <citation type="submission" date="2017-09" db="EMBL/GenBank/DDBJ databases">
        <title>Extensive intraspecific genome diversity in a model arbuscular mycorrhizal fungus.</title>
        <authorList>
            <person name="Chen E.C."/>
            <person name="Morin E."/>
            <person name="Beaudet D."/>
            <person name="Noel J."/>
            <person name="Ndikumana S."/>
            <person name="Charron P."/>
            <person name="St-Onge C."/>
            <person name="Giorgi J."/>
            <person name="Grigoriev I.V."/>
            <person name="Roux C."/>
            <person name="Martin F.M."/>
            <person name="Corradi N."/>
        </authorList>
    </citation>
    <scope>NUCLEOTIDE SEQUENCE [LARGE SCALE GENOMIC DNA]</scope>
    <source>
        <strain evidence="2 5">A5</strain>
    </source>
</reference>
<dbReference type="EMBL" id="LLXJ01000266">
    <property type="protein sequence ID" value="PKC12152.1"/>
    <property type="molecule type" value="Genomic_DNA"/>
</dbReference>
<comment type="caution">
    <text evidence="3">The sequence shown here is derived from an EMBL/GenBank/DDBJ whole genome shotgun (WGS) entry which is preliminary data.</text>
</comment>
<dbReference type="SUPFAM" id="SSF53098">
    <property type="entry name" value="Ribonuclease H-like"/>
    <property type="match status" value="1"/>
</dbReference>
<dbReference type="VEuPathDB" id="FungiDB:RhiirFUN_003099"/>
<evidence type="ECO:0000259" key="1">
    <source>
        <dbReference type="PROSITE" id="PS50879"/>
    </source>
</evidence>
<dbReference type="Gene3D" id="3.30.420.10">
    <property type="entry name" value="Ribonuclease H-like superfamily/Ribonuclease H"/>
    <property type="match status" value="1"/>
</dbReference>
<dbReference type="Proteomes" id="UP000232722">
    <property type="component" value="Unassembled WGS sequence"/>
</dbReference>
<dbReference type="Pfam" id="PF00075">
    <property type="entry name" value="RNase_H"/>
    <property type="match status" value="1"/>
</dbReference>
<dbReference type="Proteomes" id="UP000232688">
    <property type="component" value="Unassembled WGS sequence"/>
</dbReference>
<accession>A0A2N0RPN4</accession>
<reference evidence="2 5" key="1">
    <citation type="submission" date="2016-04" db="EMBL/GenBank/DDBJ databases">
        <title>Genome analyses suggest a sexual origin of heterokaryosis in a supposedly ancient asexual fungus.</title>
        <authorList>
            <person name="Ropars J."/>
            <person name="Sedzielewska K."/>
            <person name="Noel J."/>
            <person name="Charron P."/>
            <person name="Farinelli L."/>
            <person name="Marton T."/>
            <person name="Kruger M."/>
            <person name="Pelin A."/>
            <person name="Brachmann A."/>
            <person name="Corradi N."/>
        </authorList>
    </citation>
    <scope>NUCLEOTIDE SEQUENCE [LARGE SCALE GENOMIC DNA]</scope>
    <source>
        <strain evidence="2 5">A5</strain>
    </source>
</reference>
<protein>
    <submittedName>
        <fullName evidence="3">RnaseH-domain-containing protein</fullName>
    </submittedName>
</protein>
<gene>
    <name evidence="3" type="ORF">RhiirA1_514937</name>
    <name evidence="2" type="ORF">RhiirA5_373302</name>
</gene>
<evidence type="ECO:0000313" key="3">
    <source>
        <dbReference type="EMBL" id="PKC65272.1"/>
    </source>
</evidence>
<dbReference type="InterPro" id="IPR002156">
    <property type="entry name" value="RNaseH_domain"/>
</dbReference>
<proteinExistence type="predicted"/>
<evidence type="ECO:0000313" key="4">
    <source>
        <dbReference type="Proteomes" id="UP000232688"/>
    </source>
</evidence>
<reference evidence="3 4" key="4">
    <citation type="submission" date="2017-10" db="EMBL/GenBank/DDBJ databases">
        <title>Genome analyses suggest a sexual origin of heterokaryosis in a supposedly ancient asexual fungus.</title>
        <authorList>
            <person name="Corradi N."/>
            <person name="Sedzielewska K."/>
            <person name="Noel J."/>
            <person name="Charron P."/>
            <person name="Farinelli L."/>
            <person name="Marton T."/>
            <person name="Kruger M."/>
            <person name="Pelin A."/>
            <person name="Brachmann A."/>
            <person name="Corradi N."/>
        </authorList>
    </citation>
    <scope>NUCLEOTIDE SEQUENCE [LARGE SCALE GENOMIC DNA]</scope>
    <source>
        <strain evidence="3 4">A1</strain>
    </source>
</reference>
<sequence length="421" mass="49393">MDMIQVILECSSSITDWPSSTRAELGAILSAILVLQTGQRANIFTDSQAAIDSINHTRINLTNGKNKIRIWCKSNNYSIISSIINLIDSKHLEIKLIKVKGHSGVKGNEEADRVAKNDTGKSTCITINDSQQKDLKYDLYWDGKRVDRHIRKFIDNLCGSALEASWSFNRTHRTIFQDTTHMIEEKVTWAIFKKNTGFNCTTTTVNNNFIKHLKLTNNLLPTLEIMKERRYDLYGDVKCRLCLVENEDDDHIIYCQQLRDKWLIMANNTINKCEQMLKDFLSKKEYIQLNQEDIQQLHLWNRNFFVHTTGFNQELPIPFVHLMLRNLFPKGRYRELRSIVKSEKATLTIASLFLEMFITEFYKVIWQPRCDIVADWERTKGIKKQDLRKKISAQQRIVYERIPTQQVEDVNFTEYFYEFPI</sequence>